<evidence type="ECO:0000313" key="2">
    <source>
        <dbReference type="EMBL" id="KAA1083765.1"/>
    </source>
</evidence>
<feature type="compositionally biased region" description="Polar residues" evidence="1">
    <location>
        <begin position="34"/>
        <end position="44"/>
    </location>
</feature>
<organism evidence="2 3">
    <name type="scientific">Puccinia graminis f. sp. tritici</name>
    <dbReference type="NCBI Taxonomy" id="56615"/>
    <lineage>
        <taxon>Eukaryota</taxon>
        <taxon>Fungi</taxon>
        <taxon>Dikarya</taxon>
        <taxon>Basidiomycota</taxon>
        <taxon>Pucciniomycotina</taxon>
        <taxon>Pucciniomycetes</taxon>
        <taxon>Pucciniales</taxon>
        <taxon>Pucciniaceae</taxon>
        <taxon>Puccinia</taxon>
    </lineage>
</organism>
<comment type="caution">
    <text evidence="2">The sequence shown here is derived from an EMBL/GenBank/DDBJ whole genome shotgun (WGS) entry which is preliminary data.</text>
</comment>
<proteinExistence type="predicted"/>
<evidence type="ECO:0000313" key="3">
    <source>
        <dbReference type="Proteomes" id="UP000324748"/>
    </source>
</evidence>
<protein>
    <submittedName>
        <fullName evidence="2">Uncharacterized protein</fullName>
    </submittedName>
</protein>
<evidence type="ECO:0000256" key="1">
    <source>
        <dbReference type="SAM" id="MobiDB-lite"/>
    </source>
</evidence>
<dbReference type="OrthoDB" id="28335at2759"/>
<accession>A0A5B0N3F8</accession>
<keyword evidence="3" id="KW-1185">Reference proteome</keyword>
<dbReference type="AlphaFoldDB" id="A0A5B0N3F8"/>
<feature type="region of interest" description="Disordered" evidence="1">
    <location>
        <begin position="34"/>
        <end position="53"/>
    </location>
</feature>
<reference evidence="2 3" key="1">
    <citation type="submission" date="2019-05" db="EMBL/GenBank/DDBJ databases">
        <title>Emergence of the Ug99 lineage of the wheat stem rust pathogen through somatic hybridization.</title>
        <authorList>
            <person name="Li F."/>
            <person name="Upadhyaya N.M."/>
            <person name="Sperschneider J."/>
            <person name="Matny O."/>
            <person name="Nguyen-Phuc H."/>
            <person name="Mago R."/>
            <person name="Raley C."/>
            <person name="Miller M.E."/>
            <person name="Silverstein K.A.T."/>
            <person name="Henningsen E."/>
            <person name="Hirsch C.D."/>
            <person name="Visser B."/>
            <person name="Pretorius Z.A."/>
            <person name="Steffenson B.J."/>
            <person name="Schwessinger B."/>
            <person name="Dodds P.N."/>
            <person name="Figueroa M."/>
        </authorList>
    </citation>
    <scope>NUCLEOTIDE SEQUENCE [LARGE SCALE GENOMIC DNA]</scope>
    <source>
        <strain evidence="2">21-0</strain>
    </source>
</reference>
<sequence>MAKVIGLRKAVHRRYNILGPSVFYTSECVSSTERGNLSPNNANEQGFVYMNRS</sequence>
<gene>
    <name evidence="2" type="ORF">PGT21_006310</name>
</gene>
<dbReference type="Proteomes" id="UP000324748">
    <property type="component" value="Unassembled WGS sequence"/>
</dbReference>
<name>A0A5B0N3F8_PUCGR</name>
<dbReference type="EMBL" id="VSWC01000118">
    <property type="protein sequence ID" value="KAA1083765.1"/>
    <property type="molecule type" value="Genomic_DNA"/>
</dbReference>